<dbReference type="RefSeq" id="WP_081352953.1">
    <property type="nucleotide sequence ID" value="NZ_FNRF01000003.1"/>
</dbReference>
<dbReference type="Pfam" id="PF08843">
    <property type="entry name" value="AbiEii"/>
    <property type="match status" value="1"/>
</dbReference>
<dbReference type="OrthoDB" id="9780929at2"/>
<name>A0A1H4CHV2_XYLRU</name>
<accession>A0A1H4CHV2</accession>
<sequence length="273" mass="32337">MSIYDEMVAQLAERVGTATPNVEQEVMQRIALAGLQRGGFFQHAAFYGGTCLRIFHNLPRFSEDMDFSLVEKRDDIHLENYFPAIIEEFKLAGHEVNIVKKEKKTFGRVESAFLKENTEAYDIKFQTKKTIKVKIELDTNPPLAFETEQKTLIMPYTFITRCFTLPDLYAGKMHALVYRAWQRRIKGRDWYDFEWYVRHQIPLDYHHLQERIREFSGELIEKEVFMQQLREKLATSDINLVKQDVEGFIDNPRELDIWSNDYFLQLADMIVFK</sequence>
<protein>
    <submittedName>
        <fullName evidence="1">Nucleotidyl transferase AbiEii toxin, Type IV TA system</fullName>
    </submittedName>
</protein>
<proteinExistence type="predicted"/>
<reference evidence="1 2" key="1">
    <citation type="submission" date="2016-10" db="EMBL/GenBank/DDBJ databases">
        <authorList>
            <person name="de Groot N.N."/>
        </authorList>
    </citation>
    <scope>NUCLEOTIDE SEQUENCE [LARGE SCALE GENOMIC DNA]</scope>
    <source>
        <strain evidence="1 2">D31d</strain>
    </source>
</reference>
<evidence type="ECO:0000313" key="2">
    <source>
        <dbReference type="Proteomes" id="UP000182257"/>
    </source>
</evidence>
<dbReference type="Gene3D" id="3.10.450.620">
    <property type="entry name" value="JHP933, nucleotidyltransferase-like core domain"/>
    <property type="match status" value="1"/>
</dbReference>
<organism evidence="1 2">
    <name type="scientific">Xylanibacter ruminicola</name>
    <name type="common">Prevotella ruminicola</name>
    <dbReference type="NCBI Taxonomy" id="839"/>
    <lineage>
        <taxon>Bacteria</taxon>
        <taxon>Pseudomonadati</taxon>
        <taxon>Bacteroidota</taxon>
        <taxon>Bacteroidia</taxon>
        <taxon>Bacteroidales</taxon>
        <taxon>Prevotellaceae</taxon>
        <taxon>Xylanibacter</taxon>
    </lineage>
</organism>
<keyword evidence="1" id="KW-0808">Transferase</keyword>
<dbReference type="AlphaFoldDB" id="A0A1H4CHV2"/>
<dbReference type="InterPro" id="IPR014942">
    <property type="entry name" value="AbiEii"/>
</dbReference>
<evidence type="ECO:0000313" key="1">
    <source>
        <dbReference type="EMBL" id="SEA59918.1"/>
    </source>
</evidence>
<dbReference type="Proteomes" id="UP000182257">
    <property type="component" value="Unassembled WGS sequence"/>
</dbReference>
<gene>
    <name evidence="1" type="ORF">SAMN05216462_1970</name>
</gene>
<dbReference type="EMBL" id="FNRF01000003">
    <property type="protein sequence ID" value="SEA59918.1"/>
    <property type="molecule type" value="Genomic_DNA"/>
</dbReference>
<dbReference type="GO" id="GO:0016740">
    <property type="term" value="F:transferase activity"/>
    <property type="evidence" value="ECO:0007669"/>
    <property type="project" value="UniProtKB-KW"/>
</dbReference>